<dbReference type="EMBL" id="HBUF01672512">
    <property type="protein sequence ID" value="CAG6790721.1"/>
    <property type="molecule type" value="Transcribed_RNA"/>
</dbReference>
<evidence type="ECO:0000256" key="1">
    <source>
        <dbReference type="SAM" id="Phobius"/>
    </source>
</evidence>
<dbReference type="AlphaFoldDB" id="A0A8D8RF94"/>
<accession>A0A8D8RF94</accession>
<sequence length="113" mass="12480">MVNFQSSAGTTPRTPLLYKIMHALTACMRVTCICFSPCIVSLFSSKRPQYVIINRVLWFLLGLTVSAVLYQLFLVDMGLNVGSTYALALLMTSCISLGVIVSRQVSTRHFLVA</sequence>
<dbReference type="EMBL" id="HBUF01150282">
    <property type="protein sequence ID" value="CAG6648071.1"/>
    <property type="molecule type" value="Transcribed_RNA"/>
</dbReference>
<protein>
    <submittedName>
        <fullName evidence="2">Uncharacterized protein</fullName>
    </submittedName>
</protein>
<keyword evidence="1" id="KW-0472">Membrane</keyword>
<evidence type="ECO:0000313" key="2">
    <source>
        <dbReference type="EMBL" id="CAG6648071.1"/>
    </source>
</evidence>
<feature type="transmembrane region" description="Helical" evidence="1">
    <location>
        <begin position="20"/>
        <end position="44"/>
    </location>
</feature>
<reference evidence="2" key="1">
    <citation type="submission" date="2021-05" db="EMBL/GenBank/DDBJ databases">
        <authorList>
            <person name="Alioto T."/>
            <person name="Alioto T."/>
            <person name="Gomez Garrido J."/>
        </authorList>
    </citation>
    <scope>NUCLEOTIDE SEQUENCE</scope>
</reference>
<dbReference type="EMBL" id="HBUF01150281">
    <property type="protein sequence ID" value="CAG6648070.1"/>
    <property type="molecule type" value="Transcribed_RNA"/>
</dbReference>
<keyword evidence="1" id="KW-1133">Transmembrane helix</keyword>
<feature type="transmembrane region" description="Helical" evidence="1">
    <location>
        <begin position="56"/>
        <end position="75"/>
    </location>
</feature>
<keyword evidence="1" id="KW-0812">Transmembrane</keyword>
<proteinExistence type="predicted"/>
<name>A0A8D8RF94_9HEMI</name>
<feature type="transmembrane region" description="Helical" evidence="1">
    <location>
        <begin position="81"/>
        <end position="101"/>
    </location>
</feature>
<organism evidence="2">
    <name type="scientific">Cacopsylla melanoneura</name>
    <dbReference type="NCBI Taxonomy" id="428564"/>
    <lineage>
        <taxon>Eukaryota</taxon>
        <taxon>Metazoa</taxon>
        <taxon>Ecdysozoa</taxon>
        <taxon>Arthropoda</taxon>
        <taxon>Hexapoda</taxon>
        <taxon>Insecta</taxon>
        <taxon>Pterygota</taxon>
        <taxon>Neoptera</taxon>
        <taxon>Paraneoptera</taxon>
        <taxon>Hemiptera</taxon>
        <taxon>Sternorrhyncha</taxon>
        <taxon>Psylloidea</taxon>
        <taxon>Psyllidae</taxon>
        <taxon>Psyllinae</taxon>
        <taxon>Cacopsylla</taxon>
    </lineage>
</organism>